<dbReference type="InterPro" id="IPR011270">
    <property type="entry name" value="Pur_Nuc_Pase_Ino/Guo-sp"/>
</dbReference>
<dbReference type="NCBIfam" id="TIGR01697">
    <property type="entry name" value="PNPH-PUNA-XAPA"/>
    <property type="match status" value="1"/>
</dbReference>
<feature type="domain" description="Nucleoside phosphorylase" evidence="8">
    <location>
        <begin position="21"/>
        <end position="268"/>
    </location>
</feature>
<dbReference type="NCBIfam" id="TIGR01700">
    <property type="entry name" value="PNPH"/>
    <property type="match status" value="1"/>
</dbReference>
<keyword evidence="4 9" id="KW-0328">Glycosyltransferase</keyword>
<dbReference type="UniPathway" id="UPA00606"/>
<evidence type="ECO:0000313" key="9">
    <source>
        <dbReference type="EMBL" id="MPM08444.1"/>
    </source>
</evidence>
<dbReference type="GO" id="GO:0004731">
    <property type="term" value="F:purine-nucleoside phosphorylase activity"/>
    <property type="evidence" value="ECO:0007669"/>
    <property type="project" value="UniProtKB-EC"/>
</dbReference>
<evidence type="ECO:0000256" key="3">
    <source>
        <dbReference type="ARBA" id="ARBA00011886"/>
    </source>
</evidence>
<dbReference type="GO" id="GO:0005737">
    <property type="term" value="C:cytoplasm"/>
    <property type="evidence" value="ECO:0007669"/>
    <property type="project" value="TreeGrafter"/>
</dbReference>
<dbReference type="InterPro" id="IPR000845">
    <property type="entry name" value="Nucleoside_phosphorylase_d"/>
</dbReference>
<evidence type="ECO:0000259" key="8">
    <source>
        <dbReference type="Pfam" id="PF01048"/>
    </source>
</evidence>
<evidence type="ECO:0000256" key="2">
    <source>
        <dbReference type="ARBA" id="ARBA00006751"/>
    </source>
</evidence>
<accession>A0A644X2R2</accession>
<dbReference type="CDD" id="cd09009">
    <property type="entry name" value="PNP-EcPNPII_like"/>
    <property type="match status" value="1"/>
</dbReference>
<dbReference type="PIRSF" id="PIRSF000477">
    <property type="entry name" value="PurNPase"/>
    <property type="match status" value="1"/>
</dbReference>
<name>A0A644X2R2_9ZZZZ</name>
<keyword evidence="5 9" id="KW-0808">Transferase</keyword>
<dbReference type="GO" id="GO:0009116">
    <property type="term" value="P:nucleoside metabolic process"/>
    <property type="evidence" value="ECO:0007669"/>
    <property type="project" value="InterPro"/>
</dbReference>
<evidence type="ECO:0000256" key="7">
    <source>
        <dbReference type="ARBA" id="ARBA00033072"/>
    </source>
</evidence>
<evidence type="ECO:0000256" key="1">
    <source>
        <dbReference type="ARBA" id="ARBA00005058"/>
    </source>
</evidence>
<dbReference type="NCBIfam" id="NF006054">
    <property type="entry name" value="PRK08202.1"/>
    <property type="match status" value="1"/>
</dbReference>
<dbReference type="EC" id="2.4.2.1" evidence="3"/>
<comment type="pathway">
    <text evidence="1">Purine metabolism; purine nucleoside salvage.</text>
</comment>
<protein>
    <recommendedName>
        <fullName evidence="3">purine-nucleoside phosphorylase</fullName>
        <ecNumber evidence="3">2.4.2.1</ecNumber>
    </recommendedName>
    <alternativeName>
        <fullName evidence="7">Inosine phosphorylase</fullName>
    </alternativeName>
    <alternativeName>
        <fullName evidence="6">Inosine-guanosine phosphorylase</fullName>
    </alternativeName>
</protein>
<comment type="similarity">
    <text evidence="2">Belongs to the PNP/MTAP phosphorylase family.</text>
</comment>
<dbReference type="PANTHER" id="PTHR11904">
    <property type="entry name" value="METHYLTHIOADENOSINE/PURINE NUCLEOSIDE PHOSPHORYLASE"/>
    <property type="match status" value="1"/>
</dbReference>
<evidence type="ECO:0000256" key="5">
    <source>
        <dbReference type="ARBA" id="ARBA00022679"/>
    </source>
</evidence>
<dbReference type="AlphaFoldDB" id="A0A644X2R2"/>
<reference evidence="9" key="1">
    <citation type="submission" date="2019-08" db="EMBL/GenBank/DDBJ databases">
        <authorList>
            <person name="Kucharzyk K."/>
            <person name="Murdoch R.W."/>
            <person name="Higgins S."/>
            <person name="Loffler F."/>
        </authorList>
    </citation>
    <scope>NUCLEOTIDE SEQUENCE</scope>
</reference>
<organism evidence="9">
    <name type="scientific">bioreactor metagenome</name>
    <dbReference type="NCBI Taxonomy" id="1076179"/>
    <lineage>
        <taxon>unclassified sequences</taxon>
        <taxon>metagenomes</taxon>
        <taxon>ecological metagenomes</taxon>
    </lineage>
</organism>
<dbReference type="Pfam" id="PF01048">
    <property type="entry name" value="PNP_UDP_1"/>
    <property type="match status" value="1"/>
</dbReference>
<dbReference type="InterPro" id="IPR035994">
    <property type="entry name" value="Nucleoside_phosphorylase_sf"/>
</dbReference>
<proteinExistence type="inferred from homology"/>
<dbReference type="SUPFAM" id="SSF53167">
    <property type="entry name" value="Purine and uridine phosphorylases"/>
    <property type="match status" value="1"/>
</dbReference>
<dbReference type="Gene3D" id="3.40.50.1580">
    <property type="entry name" value="Nucleoside phosphorylase domain"/>
    <property type="match status" value="1"/>
</dbReference>
<dbReference type="InterPro" id="IPR011268">
    <property type="entry name" value="Purine_phosphorylase"/>
</dbReference>
<evidence type="ECO:0000256" key="6">
    <source>
        <dbReference type="ARBA" id="ARBA00031036"/>
    </source>
</evidence>
<dbReference type="EMBL" id="VSSQ01001449">
    <property type="protein sequence ID" value="MPM08444.1"/>
    <property type="molecule type" value="Genomic_DNA"/>
</dbReference>
<gene>
    <name evidence="9" type="primary">punA_13</name>
    <name evidence="9" type="ORF">SDC9_54756</name>
</gene>
<evidence type="ECO:0000256" key="4">
    <source>
        <dbReference type="ARBA" id="ARBA00022676"/>
    </source>
</evidence>
<comment type="caution">
    <text evidence="9">The sequence shown here is derived from an EMBL/GenBank/DDBJ whole genome shotgun (WGS) entry which is preliminary data.</text>
</comment>
<sequence>MNPVIEEAVKKLSPLCGNNCKIGLILGSGLGGYAERLENMRTLSYTEIEGFPQSHVPGHKGRFVVGELFGKTVICMQGRFHYYEGYPQSEIALSVRVMKRLGVEKLLLTNAAGGVNLSFSAGDLMLISDHINFSGSNPLIGPNDDSFGTRFPDQGNVYDKELRAEVRKVSQEEGILLREGVYMMFSGPCFESPAEIVMARTLGASAVGMSTVPEAIAARHCGIKTIGITLVTNMAAGILDQTLTHEEVQEAASAASEKFTRLVDRIVKDVF</sequence>
<dbReference type="PANTHER" id="PTHR11904:SF9">
    <property type="entry name" value="PURINE NUCLEOSIDE PHOSPHORYLASE-RELATED"/>
    <property type="match status" value="1"/>
</dbReference>